<feature type="coiled-coil region" evidence="2">
    <location>
        <begin position="148"/>
        <end position="175"/>
    </location>
</feature>
<keyword evidence="1 2" id="KW-0175">Coiled coil</keyword>
<dbReference type="PANTHER" id="PTHR14845:SF0">
    <property type="entry name" value="DUF4515 DOMAIN-CONTAINING PROTEIN"/>
    <property type="match status" value="1"/>
</dbReference>
<evidence type="ECO:0000259" key="3">
    <source>
        <dbReference type="Pfam" id="PF14988"/>
    </source>
</evidence>
<evidence type="ECO:0000313" key="4">
    <source>
        <dbReference type="Proteomes" id="UP000050791"/>
    </source>
</evidence>
<dbReference type="Pfam" id="PF14988">
    <property type="entry name" value="DUF4515"/>
    <property type="match status" value="1"/>
</dbReference>
<dbReference type="WBParaSite" id="SMTH1_97650.1">
    <property type="protein sequence ID" value="SMTH1_97650.1"/>
    <property type="gene ID" value="SMTH1_97650"/>
</dbReference>
<accession>A0AA85C5C7</accession>
<sequence length="290" mass="34076">MSSIPRVSNDSTSSPEDDIFVDKGELLREEYANLSNEIGAISEAILDIQTELILTEHSIQEQEVKNNEYNSYLEKKQSKRLKNTITLEDYYLFTVNELERDRGEMLTMYAKKSLVRLMLSLYCTVELQDVLLQEKKLLKHVKEELVSTADIQLIRKKQEAEIERLEKEIRATRNYQSEKLQQFKEISKQKHLELEKEAKIILDNVTEKSKKISNKLIVEHVNKICKENEELYKDILNKSELIKAMEAEKSNLEKQNEEVRHNQVFSKDLEYVEYQRCEGLSQLKSLSPQK</sequence>
<dbReference type="AlphaFoldDB" id="A0AA85C5C7"/>
<feature type="domain" description="DUF4515" evidence="3">
    <location>
        <begin position="70"/>
        <end position="266"/>
    </location>
</feature>
<evidence type="ECO:0000313" key="5">
    <source>
        <dbReference type="WBParaSite" id="SMTH1_97650.1"/>
    </source>
</evidence>
<dbReference type="PANTHER" id="PTHR14845">
    <property type="entry name" value="COILED-COIL DOMAIN-CONTAINING 166"/>
    <property type="match status" value="1"/>
</dbReference>
<dbReference type="InterPro" id="IPR032777">
    <property type="entry name" value="DUF4515"/>
</dbReference>
<proteinExistence type="predicted"/>
<name>A0AA85C5C7_9TREM</name>
<feature type="coiled-coil region" evidence="2">
    <location>
        <begin position="228"/>
        <end position="262"/>
    </location>
</feature>
<protein>
    <recommendedName>
        <fullName evidence="3">DUF4515 domain-containing protein</fullName>
    </recommendedName>
</protein>
<dbReference type="Proteomes" id="UP000050791">
    <property type="component" value="Unassembled WGS sequence"/>
</dbReference>
<organism evidence="4 5">
    <name type="scientific">Schistosoma mattheei</name>
    <dbReference type="NCBI Taxonomy" id="31246"/>
    <lineage>
        <taxon>Eukaryota</taxon>
        <taxon>Metazoa</taxon>
        <taxon>Spiralia</taxon>
        <taxon>Lophotrochozoa</taxon>
        <taxon>Platyhelminthes</taxon>
        <taxon>Trematoda</taxon>
        <taxon>Digenea</taxon>
        <taxon>Strigeidida</taxon>
        <taxon>Schistosomatoidea</taxon>
        <taxon>Schistosomatidae</taxon>
        <taxon>Schistosoma</taxon>
    </lineage>
</organism>
<reference evidence="5" key="1">
    <citation type="submission" date="2023-11" db="UniProtKB">
        <authorList>
            <consortium name="WormBaseParasite"/>
        </authorList>
    </citation>
    <scope>IDENTIFICATION</scope>
</reference>
<evidence type="ECO:0000256" key="2">
    <source>
        <dbReference type="SAM" id="Coils"/>
    </source>
</evidence>
<evidence type="ECO:0000256" key="1">
    <source>
        <dbReference type="ARBA" id="ARBA00023054"/>
    </source>
</evidence>